<comment type="caution">
    <text evidence="2">The sequence shown here is derived from an EMBL/GenBank/DDBJ whole genome shotgun (WGS) entry which is preliminary data.</text>
</comment>
<feature type="non-terminal residue" evidence="2">
    <location>
        <position position="227"/>
    </location>
</feature>
<gene>
    <name evidence="2" type="ORF">Tci_848618</name>
</gene>
<protein>
    <submittedName>
        <fullName evidence="2">Uncharacterized protein</fullName>
    </submittedName>
</protein>
<feature type="region of interest" description="Disordered" evidence="1">
    <location>
        <begin position="20"/>
        <end position="67"/>
    </location>
</feature>
<sequence length="227" mass="26584">EDSNELFQKLLKDLKELAEYDQSTSTDRPIFLNDNEDHPVQNKESPENSSEENVVLKTNQEPPQDSNIHQLIEECSIEVPEEQKQNMEKTMLDLVKLCHHKQFLRIHNEQEVKIVEEQPTERRNRIEKSLQNFRVIQKSSISLNTSQIYLIHEVAPILSTKEPENSLIYDDDFEDIEYVEASLLDPEIVSIEEENGVEEENVVQREEEEVDLEDISQVQYIVLVQLL</sequence>
<organism evidence="2">
    <name type="scientific">Tanacetum cinerariifolium</name>
    <name type="common">Dalmatian daisy</name>
    <name type="synonym">Chrysanthemum cinerariifolium</name>
    <dbReference type="NCBI Taxonomy" id="118510"/>
    <lineage>
        <taxon>Eukaryota</taxon>
        <taxon>Viridiplantae</taxon>
        <taxon>Streptophyta</taxon>
        <taxon>Embryophyta</taxon>
        <taxon>Tracheophyta</taxon>
        <taxon>Spermatophyta</taxon>
        <taxon>Magnoliopsida</taxon>
        <taxon>eudicotyledons</taxon>
        <taxon>Gunneridae</taxon>
        <taxon>Pentapetalae</taxon>
        <taxon>asterids</taxon>
        <taxon>campanulids</taxon>
        <taxon>Asterales</taxon>
        <taxon>Asteraceae</taxon>
        <taxon>Asteroideae</taxon>
        <taxon>Anthemideae</taxon>
        <taxon>Anthemidinae</taxon>
        <taxon>Tanacetum</taxon>
    </lineage>
</organism>
<feature type="compositionally biased region" description="Polar residues" evidence="1">
    <location>
        <begin position="56"/>
        <end position="67"/>
    </location>
</feature>
<name>A0A699QU48_TANCI</name>
<feature type="compositionally biased region" description="Basic and acidic residues" evidence="1">
    <location>
        <begin position="35"/>
        <end position="46"/>
    </location>
</feature>
<reference evidence="2" key="1">
    <citation type="journal article" date="2019" name="Sci. Rep.">
        <title>Draft genome of Tanacetum cinerariifolium, the natural source of mosquito coil.</title>
        <authorList>
            <person name="Yamashiro T."/>
            <person name="Shiraishi A."/>
            <person name="Satake H."/>
            <person name="Nakayama K."/>
        </authorList>
    </citation>
    <scope>NUCLEOTIDE SEQUENCE</scope>
</reference>
<evidence type="ECO:0000313" key="2">
    <source>
        <dbReference type="EMBL" id="GFC76648.1"/>
    </source>
</evidence>
<dbReference type="EMBL" id="BKCJ011057364">
    <property type="protein sequence ID" value="GFC76648.1"/>
    <property type="molecule type" value="Genomic_DNA"/>
</dbReference>
<proteinExistence type="predicted"/>
<evidence type="ECO:0000256" key="1">
    <source>
        <dbReference type="SAM" id="MobiDB-lite"/>
    </source>
</evidence>
<accession>A0A699QU48</accession>
<dbReference type="AlphaFoldDB" id="A0A699QU48"/>
<feature type="non-terminal residue" evidence="2">
    <location>
        <position position="1"/>
    </location>
</feature>